<dbReference type="InterPro" id="IPR008972">
    <property type="entry name" value="Cupredoxin"/>
</dbReference>
<dbReference type="Proteomes" id="UP000054241">
    <property type="component" value="Unassembled WGS sequence"/>
</dbReference>
<comment type="caution">
    <text evidence="12">The sequence shown here is derived from an EMBL/GenBank/DDBJ whole genome shotgun (WGS) entry which is preliminary data.</text>
</comment>
<dbReference type="SUPFAM" id="SSF49503">
    <property type="entry name" value="Cupredoxins"/>
    <property type="match status" value="3"/>
</dbReference>
<dbReference type="InterPro" id="IPR045087">
    <property type="entry name" value="Cu-oxidase_fam"/>
</dbReference>
<evidence type="ECO:0000259" key="10">
    <source>
        <dbReference type="Pfam" id="PF07731"/>
    </source>
</evidence>
<dbReference type="EMBL" id="LMWL01000092">
    <property type="protein sequence ID" value="KUM89332.1"/>
    <property type="molecule type" value="Genomic_DNA"/>
</dbReference>
<dbReference type="GO" id="GO:0016491">
    <property type="term" value="F:oxidoreductase activity"/>
    <property type="evidence" value="ECO:0007669"/>
    <property type="project" value="UniProtKB-KW"/>
</dbReference>
<dbReference type="PROSITE" id="PS00080">
    <property type="entry name" value="MULTICOPPER_OXIDASE2"/>
    <property type="match status" value="1"/>
</dbReference>
<dbReference type="GO" id="GO:0005507">
    <property type="term" value="F:copper ion binding"/>
    <property type="evidence" value="ECO:0007669"/>
    <property type="project" value="InterPro"/>
</dbReference>
<evidence type="ECO:0000256" key="9">
    <source>
        <dbReference type="ARBA" id="ARBA00048092"/>
    </source>
</evidence>
<accession>A0A117PSK0</accession>
<reference evidence="12 13" key="1">
    <citation type="submission" date="2015-10" db="EMBL/GenBank/DDBJ databases">
        <title>Draft genome sequence of Streptomyces cellostaticus DSM 40189, type strain for the species Streptomyces cellostaticus.</title>
        <authorList>
            <person name="Ruckert C."/>
            <person name="Winkler A."/>
            <person name="Kalinowski J."/>
            <person name="Kampfer P."/>
            <person name="Glaeser S."/>
        </authorList>
    </citation>
    <scope>NUCLEOTIDE SEQUENCE [LARGE SCALE GENOMIC DNA]</scope>
    <source>
        <strain evidence="12 13">DSM 40189</strain>
    </source>
</reference>
<evidence type="ECO:0000313" key="12">
    <source>
        <dbReference type="EMBL" id="KUM89332.1"/>
    </source>
</evidence>
<evidence type="ECO:0000256" key="7">
    <source>
        <dbReference type="ARBA" id="ARBA00042896"/>
    </source>
</evidence>
<evidence type="ECO:0000259" key="11">
    <source>
        <dbReference type="Pfam" id="PF07732"/>
    </source>
</evidence>
<feature type="domain" description="Plastocyanin-like" evidence="10">
    <location>
        <begin position="364"/>
        <end position="474"/>
    </location>
</feature>
<dbReference type="OrthoDB" id="345021at2"/>
<keyword evidence="4" id="KW-0560">Oxidoreductase</keyword>
<gene>
    <name evidence="12" type="ORF">AQI88_39785</name>
</gene>
<dbReference type="PROSITE" id="PS00079">
    <property type="entry name" value="MULTICOPPER_OXIDASE1"/>
    <property type="match status" value="1"/>
</dbReference>
<dbReference type="Gene3D" id="2.60.40.420">
    <property type="entry name" value="Cupredoxins - blue copper proteins"/>
    <property type="match status" value="3"/>
</dbReference>
<evidence type="ECO:0000256" key="2">
    <source>
        <dbReference type="ARBA" id="ARBA00011245"/>
    </source>
</evidence>
<dbReference type="InterPro" id="IPR033138">
    <property type="entry name" value="Cu_oxidase_CS"/>
</dbReference>
<feature type="domain" description="Plastocyanin-like" evidence="11">
    <location>
        <begin position="71"/>
        <end position="181"/>
    </location>
</feature>
<keyword evidence="13" id="KW-1185">Reference proteome</keyword>
<dbReference type="CDD" id="cd13890">
    <property type="entry name" value="CuRO_3_CueO_FtsP"/>
    <property type="match status" value="1"/>
</dbReference>
<comment type="similarity">
    <text evidence="1">Belongs to the multicopper oxidase family.</text>
</comment>
<dbReference type="InterPro" id="IPR011706">
    <property type="entry name" value="Cu-oxidase_C"/>
</dbReference>
<proteinExistence type="inferred from homology"/>
<dbReference type="RefSeq" id="WP_067010155.1">
    <property type="nucleotide sequence ID" value="NZ_BNDU01000006.1"/>
</dbReference>
<dbReference type="STRING" id="67285.AQI88_39785"/>
<organism evidence="12 13">
    <name type="scientific">Streptomyces cellostaticus</name>
    <dbReference type="NCBI Taxonomy" id="67285"/>
    <lineage>
        <taxon>Bacteria</taxon>
        <taxon>Bacillati</taxon>
        <taxon>Actinomycetota</taxon>
        <taxon>Actinomycetes</taxon>
        <taxon>Kitasatosporales</taxon>
        <taxon>Streptomycetaceae</taxon>
        <taxon>Streptomyces</taxon>
    </lineage>
</organism>
<evidence type="ECO:0000256" key="6">
    <source>
        <dbReference type="ARBA" id="ARBA00041027"/>
    </source>
</evidence>
<name>A0A117PSK0_9ACTN</name>
<evidence type="ECO:0000256" key="3">
    <source>
        <dbReference type="ARBA" id="ARBA00022723"/>
    </source>
</evidence>
<sequence>MTTRRLFLQLSGAVGGSALLPTGSGAAVPGPREVSAAVPPFQAEMPVPPVLRPARSTHGTDHYELVAKPGTAAVLPGLSTPVLGYQGSFIGPTIKATRRRRVAVTYRNGLTEETAVHLHGGHVAADQDGHPMDAVQPGEKRIYLYPNEQRGATLWYHDHAHHIDAEHVYRGLAGFYLLEDPVERMLPLPKGKYDIPVMIRNARFDTDGKMIFEWRDFFGRDTIIVNGKPQPHLRVEARKYRFRFLNAANLGVFKLSLSTGDSFVQIGSDGGLLPRPYVTPAFQLLPGERVEAVIDFSKYPRGTRVIVKNEYAFTPETADIMAFDVGDPAPDRSAVPDVLRPLPALGPADRTRQFVLGPDAEGMPVINGKSFDMDRVDTTIPLGSTEIWEITNNDVAQPIPIPHNMHVHLVQFRVLSRNGAPPDGGEAGLKDTVTVFPGETVRIQATFADYRGRYLYHCHFLDHAAEGMMAQLEVV</sequence>
<dbReference type="PROSITE" id="PS51318">
    <property type="entry name" value="TAT"/>
    <property type="match status" value="1"/>
</dbReference>
<protein>
    <recommendedName>
        <fullName evidence="6">Multicopper oxidase CueO</fullName>
        <ecNumber evidence="5">1.16.3.4</ecNumber>
    </recommendedName>
    <alternativeName>
        <fullName evidence="7">Copper efflux oxidase</fullName>
    </alternativeName>
    <alternativeName>
        <fullName evidence="8">Cuprous oxidase</fullName>
    </alternativeName>
</protein>
<dbReference type="EC" id="1.16.3.4" evidence="5"/>
<evidence type="ECO:0000256" key="8">
    <source>
        <dbReference type="ARBA" id="ARBA00043090"/>
    </source>
</evidence>
<evidence type="ECO:0000256" key="5">
    <source>
        <dbReference type="ARBA" id="ARBA00038978"/>
    </source>
</evidence>
<dbReference type="InterPro" id="IPR002355">
    <property type="entry name" value="Cu_oxidase_Cu_BS"/>
</dbReference>
<comment type="catalytic activity">
    <reaction evidence="9">
        <text>4 Cu(+) + O2 + 4 H(+) = 4 Cu(2+) + 2 H2O</text>
        <dbReference type="Rhea" id="RHEA:30083"/>
        <dbReference type="ChEBI" id="CHEBI:15377"/>
        <dbReference type="ChEBI" id="CHEBI:15378"/>
        <dbReference type="ChEBI" id="CHEBI:15379"/>
        <dbReference type="ChEBI" id="CHEBI:29036"/>
        <dbReference type="ChEBI" id="CHEBI:49552"/>
        <dbReference type="EC" id="1.16.3.4"/>
    </reaction>
    <physiologicalReaction direction="left-to-right" evidence="9">
        <dbReference type="Rhea" id="RHEA:30084"/>
    </physiologicalReaction>
</comment>
<keyword evidence="3" id="KW-0479">Metal-binding</keyword>
<dbReference type="InterPro" id="IPR006311">
    <property type="entry name" value="TAT_signal"/>
</dbReference>
<evidence type="ECO:0000313" key="13">
    <source>
        <dbReference type="Proteomes" id="UP000054241"/>
    </source>
</evidence>
<dbReference type="AlphaFoldDB" id="A0A117PSK0"/>
<dbReference type="Pfam" id="PF07731">
    <property type="entry name" value="Cu-oxidase_2"/>
    <property type="match status" value="1"/>
</dbReference>
<dbReference type="PANTHER" id="PTHR48267:SF1">
    <property type="entry name" value="BILIRUBIN OXIDASE"/>
    <property type="match status" value="1"/>
</dbReference>
<dbReference type="PANTHER" id="PTHR48267">
    <property type="entry name" value="CUPREDOXIN SUPERFAMILY PROTEIN"/>
    <property type="match status" value="1"/>
</dbReference>
<evidence type="ECO:0000256" key="1">
    <source>
        <dbReference type="ARBA" id="ARBA00010609"/>
    </source>
</evidence>
<evidence type="ECO:0000256" key="4">
    <source>
        <dbReference type="ARBA" id="ARBA00023002"/>
    </source>
</evidence>
<dbReference type="Pfam" id="PF07732">
    <property type="entry name" value="Cu-oxidase_3"/>
    <property type="match status" value="1"/>
</dbReference>
<comment type="subunit">
    <text evidence="2">Monomer.</text>
</comment>
<dbReference type="InterPro" id="IPR011707">
    <property type="entry name" value="Cu-oxidase-like_N"/>
</dbReference>